<feature type="compositionally biased region" description="Basic and acidic residues" evidence="1">
    <location>
        <begin position="1"/>
        <end position="17"/>
    </location>
</feature>
<accession>E1ZVS2</accession>
<feature type="region of interest" description="Disordered" evidence="1">
    <location>
        <begin position="1"/>
        <end position="43"/>
    </location>
</feature>
<gene>
    <name evidence="2" type="ORF">EAG_02899</name>
</gene>
<dbReference type="EMBL" id="GL434631">
    <property type="protein sequence ID" value="EFN74706.1"/>
    <property type="molecule type" value="Genomic_DNA"/>
</dbReference>
<keyword evidence="3" id="KW-1185">Reference proteome</keyword>
<name>E1ZVS2_CAMFO</name>
<protein>
    <submittedName>
        <fullName evidence="2">Uncharacterized protein</fullName>
    </submittedName>
</protein>
<proteinExistence type="predicted"/>
<reference evidence="2 3" key="1">
    <citation type="journal article" date="2010" name="Science">
        <title>Genomic comparison of the ants Camponotus floridanus and Harpegnathos saltator.</title>
        <authorList>
            <person name="Bonasio R."/>
            <person name="Zhang G."/>
            <person name="Ye C."/>
            <person name="Mutti N.S."/>
            <person name="Fang X."/>
            <person name="Qin N."/>
            <person name="Donahue G."/>
            <person name="Yang P."/>
            <person name="Li Q."/>
            <person name="Li C."/>
            <person name="Zhang P."/>
            <person name="Huang Z."/>
            <person name="Berger S.L."/>
            <person name="Reinberg D."/>
            <person name="Wang J."/>
            <person name="Liebig J."/>
        </authorList>
    </citation>
    <scope>NUCLEOTIDE SEQUENCE [LARGE SCALE GENOMIC DNA]</scope>
    <source>
        <strain evidence="3">C129</strain>
    </source>
</reference>
<evidence type="ECO:0000256" key="1">
    <source>
        <dbReference type="SAM" id="MobiDB-lite"/>
    </source>
</evidence>
<organism evidence="3">
    <name type="scientific">Camponotus floridanus</name>
    <name type="common">Florida carpenter ant</name>
    <dbReference type="NCBI Taxonomy" id="104421"/>
    <lineage>
        <taxon>Eukaryota</taxon>
        <taxon>Metazoa</taxon>
        <taxon>Ecdysozoa</taxon>
        <taxon>Arthropoda</taxon>
        <taxon>Hexapoda</taxon>
        <taxon>Insecta</taxon>
        <taxon>Pterygota</taxon>
        <taxon>Neoptera</taxon>
        <taxon>Endopterygota</taxon>
        <taxon>Hymenoptera</taxon>
        <taxon>Apocrita</taxon>
        <taxon>Aculeata</taxon>
        <taxon>Formicoidea</taxon>
        <taxon>Formicidae</taxon>
        <taxon>Formicinae</taxon>
        <taxon>Camponotus</taxon>
    </lineage>
</organism>
<evidence type="ECO:0000313" key="2">
    <source>
        <dbReference type="EMBL" id="EFN74706.1"/>
    </source>
</evidence>
<feature type="compositionally biased region" description="Basic and acidic residues" evidence="1">
    <location>
        <begin position="29"/>
        <end position="43"/>
    </location>
</feature>
<sequence>MLFDTRRDLQTRDKSDFGVESYGKGPARSPEKHPEVCPERHPEVCPEKHPEVHPELKSNCNIPNNFLLKIHQKWIFVNSGFQLLFAGINERIYLLLRIGFLDDDSSCNGSRKCNAIDKAQLFETTMRQEPTQISAIVLRQPVANRSRAAAVAARGRGDNVVDGGVEKEKERERSVGWQRCRVAGWLEYPVVCTTEQSVEACPGREKSEWRACESLRLPGRKMNERHSYKSSSNDCLRARLKMQLAIMGAIYSEGTNHNRHKCPSDSPATRDERQDVCVSLIQFPIDRIGRQSATITGSVKELNPGVAHSSGNSYKNSGSSIFQQTYWLNLPKF</sequence>
<dbReference type="InParanoid" id="E1ZVS2"/>
<dbReference type="AlphaFoldDB" id="E1ZVS2"/>
<evidence type="ECO:0000313" key="3">
    <source>
        <dbReference type="Proteomes" id="UP000000311"/>
    </source>
</evidence>
<dbReference type="Proteomes" id="UP000000311">
    <property type="component" value="Unassembled WGS sequence"/>
</dbReference>